<dbReference type="EMBL" id="CP091092">
    <property type="protein sequence ID" value="WFN37089.1"/>
    <property type="molecule type" value="Genomic_DNA"/>
</dbReference>
<dbReference type="RefSeq" id="WP_278099927.1">
    <property type="nucleotide sequence ID" value="NZ_CP091092.1"/>
</dbReference>
<dbReference type="PANTHER" id="PTHR21015">
    <property type="entry name" value="UDP-N-ACETYLGLUCOSAMINE--N-ACETYLMURAMYL-(PENTAPEPTIDE) PYROPHOSPHORYL-UNDECAPRENOL N-ACETYLGLUCOSAMINE TRANSFERASE 1"/>
    <property type="match status" value="1"/>
</dbReference>
<feature type="domain" description="Glycosyl transferase family 28 C-terminal" evidence="2">
    <location>
        <begin position="244"/>
        <end position="335"/>
    </location>
</feature>
<proteinExistence type="inferred from homology"/>
<evidence type="ECO:0000313" key="4">
    <source>
        <dbReference type="Proteomes" id="UP001218895"/>
    </source>
</evidence>
<dbReference type="Pfam" id="PF04101">
    <property type="entry name" value="Glyco_tran_28_C"/>
    <property type="match status" value="1"/>
</dbReference>
<dbReference type="InterPro" id="IPR007235">
    <property type="entry name" value="Glyco_trans_28_C"/>
</dbReference>
<dbReference type="Pfam" id="PF13528">
    <property type="entry name" value="Glyco_trans_1_3"/>
    <property type="match status" value="1"/>
</dbReference>
<dbReference type="SUPFAM" id="SSF53756">
    <property type="entry name" value="UDP-Glycosyltransferase/glycogen phosphorylase"/>
    <property type="match status" value="1"/>
</dbReference>
<dbReference type="AlphaFoldDB" id="A0AAF0JLU7"/>
<protein>
    <submittedName>
        <fullName evidence="3">Glycosyl transferase family 28</fullName>
    </submittedName>
</protein>
<evidence type="ECO:0000256" key="1">
    <source>
        <dbReference type="ARBA" id="ARBA00006962"/>
    </source>
</evidence>
<evidence type="ECO:0000313" key="3">
    <source>
        <dbReference type="EMBL" id="WFN37089.1"/>
    </source>
</evidence>
<gene>
    <name evidence="3" type="ORF">L1994_01450</name>
</gene>
<dbReference type="Gene3D" id="3.40.50.2000">
    <property type="entry name" value="Glycogen Phosphorylase B"/>
    <property type="match status" value="2"/>
</dbReference>
<comment type="similarity">
    <text evidence="1">Belongs to the glycosyltransferase 28 family.</text>
</comment>
<accession>A0AAF0JLU7</accession>
<reference evidence="3" key="1">
    <citation type="submission" date="2022-01" db="EMBL/GenBank/DDBJ databases">
        <title>Complete genome of Methanomicrobium antiquum DSM 21220.</title>
        <authorList>
            <person name="Chen S.-C."/>
            <person name="You Y.-T."/>
            <person name="Zhou Y.-Z."/>
            <person name="Lai M.-C."/>
        </authorList>
    </citation>
    <scope>NUCLEOTIDE SEQUENCE</scope>
    <source>
        <strain evidence="3">DSM 21220</strain>
    </source>
</reference>
<dbReference type="GeneID" id="79949020"/>
<organism evidence="3 4">
    <name type="scientific">Methanomicrobium antiquum</name>
    <dbReference type="NCBI Taxonomy" id="487686"/>
    <lineage>
        <taxon>Archaea</taxon>
        <taxon>Methanobacteriati</taxon>
        <taxon>Methanobacteriota</taxon>
        <taxon>Stenosarchaea group</taxon>
        <taxon>Methanomicrobia</taxon>
        <taxon>Methanomicrobiales</taxon>
        <taxon>Methanomicrobiaceae</taxon>
        <taxon>Methanomicrobium</taxon>
    </lineage>
</organism>
<dbReference type="GO" id="GO:0016758">
    <property type="term" value="F:hexosyltransferase activity"/>
    <property type="evidence" value="ECO:0007669"/>
    <property type="project" value="InterPro"/>
</dbReference>
<dbReference type="KEGG" id="manq:L1994_01450"/>
<keyword evidence="3" id="KW-0808">Transferase</keyword>
<dbReference type="PANTHER" id="PTHR21015:SF22">
    <property type="entry name" value="GLYCOSYLTRANSFERASE"/>
    <property type="match status" value="1"/>
</dbReference>
<sequence length="366" mass="41143">MRILLVVCGEGLGHASRSTKLARYLERFGHVCLFASYGKAYEFIKNQGIFSVTETYREVMLEGDGGYFSLSRTMWSSKGIMVALARSLKHIRSLIVENSIDLVISDTMYAAVSAAKIQGVSSLFITNQNKFASASDQNSKHWNILSSVVEKYLSLPDNVLVPDFSPPNTVSGYNLDIKHEDRDRYKFIGPIMDVNPAEYNFVSETIFASFGGEPFKLPMYEMLKEIADERPFQKFEVFSTTSGLPSETKNFKPHGYVPDILNHMANSRLTIMHGGLTSLHESLIFNKPCVMIIDPYHPEQWNNGRKIEEIGAGIMIPGDRVTKKRLSDAIDEALTLKPPNMTPLFKEEDGRLNALKLIEEIGQKRA</sequence>
<dbReference type="Proteomes" id="UP001218895">
    <property type="component" value="Chromosome"/>
</dbReference>
<evidence type="ECO:0000259" key="2">
    <source>
        <dbReference type="Pfam" id="PF04101"/>
    </source>
</evidence>
<keyword evidence="4" id="KW-1185">Reference proteome</keyword>
<name>A0AAF0JLU7_9EURY</name>